<evidence type="ECO:0000313" key="1">
    <source>
        <dbReference type="EMBL" id="GBP32997.1"/>
    </source>
</evidence>
<gene>
    <name evidence="1" type="ORF">EVAR_82835_1</name>
</gene>
<organism evidence="1 2">
    <name type="scientific">Eumeta variegata</name>
    <name type="common">Bagworm moth</name>
    <name type="synonym">Eumeta japonica</name>
    <dbReference type="NCBI Taxonomy" id="151549"/>
    <lineage>
        <taxon>Eukaryota</taxon>
        <taxon>Metazoa</taxon>
        <taxon>Ecdysozoa</taxon>
        <taxon>Arthropoda</taxon>
        <taxon>Hexapoda</taxon>
        <taxon>Insecta</taxon>
        <taxon>Pterygota</taxon>
        <taxon>Neoptera</taxon>
        <taxon>Endopterygota</taxon>
        <taxon>Lepidoptera</taxon>
        <taxon>Glossata</taxon>
        <taxon>Ditrysia</taxon>
        <taxon>Tineoidea</taxon>
        <taxon>Psychidae</taxon>
        <taxon>Oiketicinae</taxon>
        <taxon>Eumeta</taxon>
    </lineage>
</organism>
<proteinExistence type="predicted"/>
<dbReference type="EMBL" id="BGZK01000268">
    <property type="protein sequence ID" value="GBP32997.1"/>
    <property type="molecule type" value="Genomic_DNA"/>
</dbReference>
<reference evidence="1 2" key="1">
    <citation type="journal article" date="2019" name="Commun. Biol.">
        <title>The bagworm genome reveals a unique fibroin gene that provides high tensile strength.</title>
        <authorList>
            <person name="Kono N."/>
            <person name="Nakamura H."/>
            <person name="Ohtoshi R."/>
            <person name="Tomita M."/>
            <person name="Numata K."/>
            <person name="Arakawa K."/>
        </authorList>
    </citation>
    <scope>NUCLEOTIDE SEQUENCE [LARGE SCALE GENOMIC DNA]</scope>
</reference>
<comment type="caution">
    <text evidence="1">The sequence shown here is derived from an EMBL/GenBank/DDBJ whole genome shotgun (WGS) entry which is preliminary data.</text>
</comment>
<protein>
    <submittedName>
        <fullName evidence="1">Uncharacterized protein</fullName>
    </submittedName>
</protein>
<dbReference type="Proteomes" id="UP000299102">
    <property type="component" value="Unassembled WGS sequence"/>
</dbReference>
<sequence length="116" mass="12858">MEYRMQIDNAGLVEIKSVLFSDNEVGRTTPGRPTGSQCDANGENFQNFKVVLCEFYSAICGAKKCPAWAGTLTNELPESQYVSNSPTQLDIKLFLSRKADSQTGGPKCYPEQQRKL</sequence>
<evidence type="ECO:0000313" key="2">
    <source>
        <dbReference type="Proteomes" id="UP000299102"/>
    </source>
</evidence>
<accession>A0A4C1V3Y3</accession>
<dbReference type="AlphaFoldDB" id="A0A4C1V3Y3"/>
<name>A0A4C1V3Y3_EUMVA</name>
<keyword evidence="2" id="KW-1185">Reference proteome</keyword>